<dbReference type="GO" id="GO:0051276">
    <property type="term" value="P:chromosome organization"/>
    <property type="evidence" value="ECO:0007669"/>
    <property type="project" value="UniProtKB-ARBA"/>
</dbReference>
<dbReference type="InterPro" id="IPR012337">
    <property type="entry name" value="RNaseH-like_sf"/>
</dbReference>
<feature type="compositionally biased region" description="Low complexity" evidence="3">
    <location>
        <begin position="671"/>
        <end position="680"/>
    </location>
</feature>
<dbReference type="CDD" id="cd09272">
    <property type="entry name" value="RNase_HI_RT_Ty1"/>
    <property type="match status" value="1"/>
</dbReference>
<dbReference type="PROSITE" id="PS50994">
    <property type="entry name" value="INTEGRASE"/>
    <property type="match status" value="1"/>
</dbReference>
<accession>A0A2N9H5Q4</accession>
<dbReference type="InterPro" id="IPR003395">
    <property type="entry name" value="RecF/RecN/SMC_N"/>
</dbReference>
<dbReference type="SUPFAM" id="SSF56672">
    <property type="entry name" value="DNA/RNA polymerases"/>
    <property type="match status" value="1"/>
</dbReference>
<organism evidence="5">
    <name type="scientific">Fagus sylvatica</name>
    <name type="common">Beechnut</name>
    <dbReference type="NCBI Taxonomy" id="28930"/>
    <lineage>
        <taxon>Eukaryota</taxon>
        <taxon>Viridiplantae</taxon>
        <taxon>Streptophyta</taxon>
        <taxon>Embryophyta</taxon>
        <taxon>Tracheophyta</taxon>
        <taxon>Spermatophyta</taxon>
        <taxon>Magnoliopsida</taxon>
        <taxon>eudicotyledons</taxon>
        <taxon>Gunneridae</taxon>
        <taxon>Pentapetalae</taxon>
        <taxon>rosids</taxon>
        <taxon>fabids</taxon>
        <taxon>Fagales</taxon>
        <taxon>Fagaceae</taxon>
        <taxon>Fagus</taxon>
    </lineage>
</organism>
<keyword evidence="1" id="KW-0378">Hydrolase</keyword>
<dbReference type="Gene3D" id="3.40.50.300">
    <property type="entry name" value="P-loop containing nucleotide triphosphate hydrolases"/>
    <property type="match status" value="1"/>
</dbReference>
<dbReference type="Pfam" id="PF02463">
    <property type="entry name" value="SMC_N"/>
    <property type="match status" value="1"/>
</dbReference>
<dbReference type="InterPro" id="IPR025724">
    <property type="entry name" value="GAG-pre-integrase_dom"/>
</dbReference>
<dbReference type="Pfam" id="PF25597">
    <property type="entry name" value="SH3_retrovirus"/>
    <property type="match status" value="1"/>
</dbReference>
<protein>
    <recommendedName>
        <fullName evidence="4">Integrase catalytic domain-containing protein</fullName>
    </recommendedName>
</protein>
<keyword evidence="2" id="KW-0175">Coiled coil</keyword>
<reference evidence="5" key="1">
    <citation type="submission" date="2018-02" db="EMBL/GenBank/DDBJ databases">
        <authorList>
            <person name="Cohen D.B."/>
            <person name="Kent A.D."/>
        </authorList>
    </citation>
    <scope>NUCLEOTIDE SEQUENCE</scope>
</reference>
<dbReference type="SUPFAM" id="SSF52540">
    <property type="entry name" value="P-loop containing nucleoside triphosphate hydrolases"/>
    <property type="match status" value="1"/>
</dbReference>
<evidence type="ECO:0000256" key="1">
    <source>
        <dbReference type="ARBA" id="ARBA00022750"/>
    </source>
</evidence>
<feature type="domain" description="Integrase catalytic" evidence="4">
    <location>
        <begin position="424"/>
        <end position="604"/>
    </location>
</feature>
<dbReference type="EMBL" id="OIVN01002874">
    <property type="protein sequence ID" value="SPD07103.1"/>
    <property type="molecule type" value="Genomic_DNA"/>
</dbReference>
<dbReference type="Pfam" id="PF07727">
    <property type="entry name" value="RVT_2"/>
    <property type="match status" value="1"/>
</dbReference>
<dbReference type="GO" id="GO:0004190">
    <property type="term" value="F:aspartic-type endopeptidase activity"/>
    <property type="evidence" value="ECO:0007669"/>
    <property type="project" value="UniProtKB-KW"/>
</dbReference>
<name>A0A2N9H5Q4_FAGSY</name>
<dbReference type="Pfam" id="PF00665">
    <property type="entry name" value="rve"/>
    <property type="match status" value="1"/>
</dbReference>
<gene>
    <name evidence="5" type="ORF">FSB_LOCUS34985</name>
</gene>
<dbReference type="Gene3D" id="3.30.420.10">
    <property type="entry name" value="Ribonuclease H-like superfamily/Ribonuclease H"/>
    <property type="match status" value="1"/>
</dbReference>
<dbReference type="Gene3D" id="6.10.250.3110">
    <property type="match status" value="1"/>
</dbReference>
<dbReference type="SUPFAM" id="SSF57997">
    <property type="entry name" value="Tropomyosin"/>
    <property type="match status" value="1"/>
</dbReference>
<dbReference type="Pfam" id="PF22936">
    <property type="entry name" value="Pol_BBD"/>
    <property type="match status" value="1"/>
</dbReference>
<dbReference type="InterPro" id="IPR027417">
    <property type="entry name" value="P-loop_NTPase"/>
</dbReference>
<evidence type="ECO:0000259" key="4">
    <source>
        <dbReference type="PROSITE" id="PS50994"/>
    </source>
</evidence>
<dbReference type="InterPro" id="IPR036397">
    <property type="entry name" value="RNaseH_sf"/>
</dbReference>
<proteinExistence type="predicted"/>
<dbReference type="InterPro" id="IPR043502">
    <property type="entry name" value="DNA/RNA_pol_sf"/>
</dbReference>
<dbReference type="InterPro" id="IPR013103">
    <property type="entry name" value="RVT_2"/>
</dbReference>
<dbReference type="InterPro" id="IPR054722">
    <property type="entry name" value="PolX-like_BBD"/>
</dbReference>
<keyword evidence="1" id="KW-0645">Protease</keyword>
<feature type="coiled-coil region" evidence="2">
    <location>
        <begin position="1488"/>
        <end position="1525"/>
    </location>
</feature>
<feature type="region of interest" description="Disordered" evidence="3">
    <location>
        <begin position="658"/>
        <end position="690"/>
    </location>
</feature>
<keyword evidence="1" id="KW-0064">Aspartyl protease</keyword>
<evidence type="ECO:0000313" key="5">
    <source>
        <dbReference type="EMBL" id="SPD07103.1"/>
    </source>
</evidence>
<dbReference type="InterPro" id="IPR001584">
    <property type="entry name" value="Integrase_cat-core"/>
</dbReference>
<dbReference type="SUPFAM" id="SSF53098">
    <property type="entry name" value="Ribonuclease H-like"/>
    <property type="match status" value="1"/>
</dbReference>
<dbReference type="PANTHER" id="PTHR43977">
    <property type="entry name" value="STRUCTURAL MAINTENANCE OF CHROMOSOMES PROTEIN 3"/>
    <property type="match status" value="1"/>
</dbReference>
<dbReference type="InterPro" id="IPR057670">
    <property type="entry name" value="SH3_retrovirus"/>
</dbReference>
<feature type="coiled-coil region" evidence="2">
    <location>
        <begin position="1288"/>
        <end position="1427"/>
    </location>
</feature>
<evidence type="ECO:0000256" key="2">
    <source>
        <dbReference type="SAM" id="Coils"/>
    </source>
</evidence>
<feature type="coiled-coil region" evidence="2">
    <location>
        <begin position="1235"/>
        <end position="1262"/>
    </location>
</feature>
<sequence length="1637" mass="183807">MKERGRATGEKRNLEEKLCGGVNWGRWARELQRQKPCSTRRHAPRLSPANPPVLISAAASRLLRSVFVQRHPRIRLVKTNLPPEISPPENTRRHAPVKLPACFLHPDPRATRTRARPAVRPPRDPHPYTRPDPRLLLLLILLPHPGMVRNTAKIVINRDIFYLNALLSECRYCHKIGHIVYNCPTRPPKPSHSRTLPRPDNPSVVAATTESFSAPSLSYVSVSELRSLVFSIVKQILSTSGKVSSAVSGNTWYFDSACCNHMSPDSQLFSSVIPTTHAPLIQTANGSYISANHTGSVSTPTLSLSDTYLIPNLTLNLISVGQLCELGYDLWFGSSGCRVQDPRTNQVLGTGRRVGRMFELTSLHLPSTPTPPPSQVAHTASVFPLSLWHLRLGHVSVQKLRSLVSSGFLGQVKHDSVDCVSCQLAKQPALSFTNSDSSSHASFDLIHSDIWGPSPTATVGGSKYFVIFVDDFSRYTWIYLMHNRSELAQIYRTFAQMISTQFSKTIKIFRTDNAMEYRDSQFLDFIHTQGTIIQRSCAGTSQQNGRAERKHRHILDSVRAFLISASCPERFWGEAALTAVYTINRLPSSALQNVTPFECLYGTPASYSSLRVFGCACFVLLQPHEHSKLEPRSRLCCFLGYGIEHKAPPLAVDPVLDQTPDLPLAAPPADSPASPQQLAPPVDPVTDQTPLLPLRRSDRVRAPPAHLRDYSCFSAVLSLHEPHTYREACTNPLWQQAMTEELQALEKTHTWDLVDLPPGKSAIGCKWVYKIKTKSDGSIERYKARLVAKGYAQEYGIDYEETFAPVARITSVRSLLAIAAVHQWPLFQMDVKNAFLNGDLTEEVYMQAPPGYSDCPDKVCLLRRALYGLKQAPRAWFAKFSSIVHQFGFSSSSHDTALFIRRSDKGMILLLLYVDDMIITGDDHSGISDFKLFLHQQFEMKDLGHLSYFLGLEVSSDSTGYYLSQAKYASDLLSRAGLTDTKVVSTPLEMNARLTPLDGTPLRDATLYRQLVGSLVYLTCFTFFAISRVLCFTDFTSLLTPPLTSVLILMLIGPGDPTDRRSTTGFCFFLGDSLISWRSKKQHIVSRSSTEAEYRALADTTSELLALRWLLEDMGVTHSSPTVIHCDNRSAIQIAHNDVFHERTKHIEIDCHLVRHHLSAGILHLLPVSSSDQTADIFTKTFPPGRFRDLVSKLKMASIAELLPLQKKFMDLKAQLELKSYDLSLFQGRAEQNEHHKLGELVKRIELELEEAKSAAKEKQLIYENCVNTVSLLEKSIKEHGDNREGRLKDLEKKIKAVKSQMQSSSKALKGHENEKERLVMEMEAVVQECASLEAQLASLRTQIDSFTSEVEEHKAKVAATRNNHDQAQSELNLIRMKMKECDSQISRILKDQQKLQHKLSETNLERKKMENEVKRMEMEQKDCSTKVDKLIEKHAWIAAEKQLFGRSGTDYDFTARDPIKAREELERLQAEQSGLEKRVNKKVMAMFEKAEDEFNDLMSKKNIMENDKSKIKKLIEELDEKKKETLKVTWVKVNSDFGSIFSTLLPGTMAKLEPPEGGSFLDGLEVRVAFGAVWKQSLSELSGGQRSLLALSLILALLLFKPAPLYILDEVDAALDLSHTQNIGRMIKAHFPHSQV</sequence>
<evidence type="ECO:0000256" key="3">
    <source>
        <dbReference type="SAM" id="MobiDB-lite"/>
    </source>
</evidence>
<dbReference type="GO" id="GO:0015074">
    <property type="term" value="P:DNA integration"/>
    <property type="evidence" value="ECO:0007669"/>
    <property type="project" value="InterPro"/>
</dbReference>
<dbReference type="GO" id="GO:0003676">
    <property type="term" value="F:nucleic acid binding"/>
    <property type="evidence" value="ECO:0007669"/>
    <property type="project" value="InterPro"/>
</dbReference>
<dbReference type="Pfam" id="PF13976">
    <property type="entry name" value="gag_pre-integrs"/>
    <property type="match status" value="1"/>
</dbReference>